<dbReference type="GO" id="GO:0006631">
    <property type="term" value="P:fatty acid metabolic process"/>
    <property type="evidence" value="ECO:0007669"/>
    <property type="project" value="TreeGrafter"/>
</dbReference>
<organism evidence="6">
    <name type="scientific">Caenorhabditis remanei</name>
    <name type="common">Caenorhabditis vulgaris</name>
    <dbReference type="NCBI Taxonomy" id="31234"/>
    <lineage>
        <taxon>Eukaryota</taxon>
        <taxon>Metazoa</taxon>
        <taxon>Ecdysozoa</taxon>
        <taxon>Nematoda</taxon>
        <taxon>Chromadorea</taxon>
        <taxon>Rhabditida</taxon>
        <taxon>Rhabditina</taxon>
        <taxon>Rhabditomorpha</taxon>
        <taxon>Rhabditoidea</taxon>
        <taxon>Rhabditidae</taxon>
        <taxon>Peloderinae</taxon>
        <taxon>Caenorhabditis</taxon>
    </lineage>
</organism>
<dbReference type="EMBL" id="DS268489">
    <property type="protein sequence ID" value="EFP11403.1"/>
    <property type="molecule type" value="Genomic_DNA"/>
</dbReference>
<dbReference type="InterPro" id="IPR016662">
    <property type="entry name" value="Acyl-CoA_thioEstase_long-chain"/>
</dbReference>
<dbReference type="PANTHER" id="PTHR10824:SF8">
    <property type="entry name" value="BAAT_C DOMAIN-CONTAINING PROTEIN"/>
    <property type="match status" value="1"/>
</dbReference>
<dbReference type="STRING" id="31234.E3MX24"/>
<dbReference type="InterPro" id="IPR029058">
    <property type="entry name" value="AB_hydrolase_fold"/>
</dbReference>
<dbReference type="InterPro" id="IPR006862">
    <property type="entry name" value="Thio_Ohase/aa_AcTrfase"/>
</dbReference>
<sequence>MLHVDKVDSLLTEKLKITATGLVPFRCYKFYLKLHYHQGCFHSYCVIRSDEFGKIDLSKDKPIRGTYHDVDPMGLFISLQASQELRFGGSLRNDMAKPSFYTLRLISDSEKILDEINLKKHWFHPLVTKIEVSQDGLYGTIFKPPGDGPFPCIIDIPGANGKISNGVAAVYSLEGFLVYTLAFFDYKDLPKRCRDADVSIFSKHINFIQSLPYCSDKIGLYGMSLGGTIVNFLSTKHPELSAVCSMNGPESFYKPTALLKENGKLMECEYFDHKLSINFNGVIKQSPSFTAAFEKLKPETSIKWNQISKNISFRIISTLDDWILDGVVNGSNVRRRLINTGHHVEIDFVPGGHLIYVPYYPHSSHTYNKFDRLSLGFGGECTLHGKSQETIWENNFKFFKKVLGTPPSLPDYERDTVVVVPDSEVKRDSKL</sequence>
<name>E3MX24_CAERE</name>
<dbReference type="InterPro" id="IPR014940">
    <property type="entry name" value="BAAT_C"/>
</dbReference>
<dbReference type="OMA" id="ISKPHAM"/>
<dbReference type="GeneID" id="9804586"/>
<dbReference type="InParanoid" id="E3MX24"/>
<dbReference type="PANTHER" id="PTHR10824">
    <property type="entry name" value="ACYL-COENZYME A THIOESTERASE-RELATED"/>
    <property type="match status" value="1"/>
</dbReference>
<gene>
    <name evidence="5" type="ORF">CRE_09658</name>
</gene>
<dbReference type="Proteomes" id="UP000008281">
    <property type="component" value="Unassembled WGS sequence"/>
</dbReference>
<reference evidence="5" key="1">
    <citation type="submission" date="2007-07" db="EMBL/GenBank/DDBJ databases">
        <title>PCAP assembly of the Caenorhabditis remanei genome.</title>
        <authorList>
            <consortium name="The Caenorhabditis remanei Sequencing Consortium"/>
            <person name="Wilson R.K."/>
        </authorList>
    </citation>
    <scope>NUCLEOTIDE SEQUENCE [LARGE SCALE GENOMIC DNA]</scope>
    <source>
        <strain evidence="5">PB4641</strain>
    </source>
</reference>
<feature type="active site" description="Charge relay system" evidence="2">
    <location>
        <position position="321"/>
    </location>
</feature>
<evidence type="ECO:0000313" key="5">
    <source>
        <dbReference type="EMBL" id="EFP11403.1"/>
    </source>
</evidence>
<accession>E3MX24</accession>
<dbReference type="Pfam" id="PF08840">
    <property type="entry name" value="BAAT_C"/>
    <property type="match status" value="1"/>
</dbReference>
<dbReference type="AlphaFoldDB" id="E3MX24"/>
<dbReference type="Gene3D" id="2.60.40.2240">
    <property type="entry name" value="Acyl-CoA thioester hydrolase/BAAT N-terminal domain"/>
    <property type="match status" value="1"/>
</dbReference>
<comment type="similarity">
    <text evidence="1">Belongs to the C/M/P thioester hydrolase family.</text>
</comment>
<dbReference type="InterPro" id="IPR042490">
    <property type="entry name" value="Thio_Ohase/BAAT_N"/>
</dbReference>
<evidence type="ECO:0008006" key="7">
    <source>
        <dbReference type="Google" id="ProtNLM"/>
    </source>
</evidence>
<evidence type="ECO:0000256" key="1">
    <source>
        <dbReference type="ARBA" id="ARBA00006538"/>
    </source>
</evidence>
<dbReference type="SUPFAM" id="SSF53474">
    <property type="entry name" value="alpha/beta-Hydrolases"/>
    <property type="match status" value="1"/>
</dbReference>
<proteinExistence type="inferred from homology"/>
<feature type="domain" description="Acyl-CoA thioester hydrolase/bile acid-CoA amino acid N-acetyltransferase" evidence="3">
    <location>
        <begin position="13"/>
        <end position="134"/>
    </location>
</feature>
<evidence type="ECO:0000259" key="4">
    <source>
        <dbReference type="Pfam" id="PF08840"/>
    </source>
</evidence>
<dbReference type="Gene3D" id="3.40.50.1820">
    <property type="entry name" value="alpha/beta hydrolase"/>
    <property type="match status" value="1"/>
</dbReference>
<feature type="active site" description="Charge relay system" evidence="2">
    <location>
        <position position="353"/>
    </location>
</feature>
<dbReference type="PIRSF" id="PIRSF016521">
    <property type="entry name" value="Acyl-CoA_hydro"/>
    <property type="match status" value="1"/>
</dbReference>
<evidence type="ECO:0000259" key="3">
    <source>
        <dbReference type="Pfam" id="PF04775"/>
    </source>
</evidence>
<feature type="active site" description="Charge relay system" evidence="2">
    <location>
        <position position="224"/>
    </location>
</feature>
<dbReference type="eggNOG" id="ENOG502QQ8Z">
    <property type="taxonomic scope" value="Eukaryota"/>
</dbReference>
<evidence type="ECO:0000313" key="6">
    <source>
        <dbReference type="Proteomes" id="UP000008281"/>
    </source>
</evidence>
<evidence type="ECO:0000256" key="2">
    <source>
        <dbReference type="PIRSR" id="PIRSR016521-1"/>
    </source>
</evidence>
<dbReference type="Pfam" id="PF04775">
    <property type="entry name" value="Bile_Hydr_Trans"/>
    <property type="match status" value="1"/>
</dbReference>
<keyword evidence="6" id="KW-1185">Reference proteome</keyword>
<dbReference type="MEROPS" id="S09.B10"/>
<feature type="domain" description="BAAT/Acyl-CoA thioester hydrolase C-terminal" evidence="4">
    <location>
        <begin position="197"/>
        <end position="404"/>
    </location>
</feature>
<protein>
    <recommendedName>
        <fullName evidence="7">BAAT/Acyl-CoA thioester hydrolase C-terminal domain-containing protein</fullName>
    </recommendedName>
</protein>
<dbReference type="CTD" id="9804586"/>
<dbReference type="FunFam" id="2.60.40.2240:FF:000003">
    <property type="entry name" value="Protein CBG04103"/>
    <property type="match status" value="1"/>
</dbReference>
<dbReference type="OrthoDB" id="6347013at2759"/>
<dbReference type="HOGENOM" id="CLU_029849_4_0_1"/>
<dbReference type="RefSeq" id="XP_003099311.2">
    <property type="nucleotide sequence ID" value="XM_003099263.2"/>
</dbReference>
<dbReference type="GO" id="GO:0047617">
    <property type="term" value="F:fatty acyl-CoA hydrolase activity"/>
    <property type="evidence" value="ECO:0007669"/>
    <property type="project" value="TreeGrafter"/>
</dbReference>
<dbReference type="GO" id="GO:0006637">
    <property type="term" value="P:acyl-CoA metabolic process"/>
    <property type="evidence" value="ECO:0007669"/>
    <property type="project" value="InterPro"/>
</dbReference>
<dbReference type="KEGG" id="crq:GCK72_000474"/>